<dbReference type="RefSeq" id="WP_120809960.1">
    <property type="nucleotide sequence ID" value="NZ_RBID01000011.1"/>
</dbReference>
<protein>
    <submittedName>
        <fullName evidence="3">Bacteriophage Rz lysis protein</fullName>
    </submittedName>
</protein>
<feature type="coiled-coil region" evidence="1">
    <location>
        <begin position="43"/>
        <end position="70"/>
    </location>
</feature>
<keyword evidence="1" id="KW-0175">Coiled coil</keyword>
<accession>A0A495BJE3</accession>
<reference evidence="3 4" key="1">
    <citation type="submission" date="2018-10" db="EMBL/GenBank/DDBJ databases">
        <title>Genomic Encyclopedia of Type Strains, Phase IV (KMG-IV): sequencing the most valuable type-strain genomes for metagenomic binning, comparative biology and taxonomic classification.</title>
        <authorList>
            <person name="Goeker M."/>
        </authorList>
    </citation>
    <scope>NUCLEOTIDE SEQUENCE [LARGE SCALE GENOMIC DNA]</scope>
    <source>
        <strain evidence="3 4">DSM 3303</strain>
    </source>
</reference>
<dbReference type="Proteomes" id="UP000279384">
    <property type="component" value="Unassembled WGS sequence"/>
</dbReference>
<gene>
    <name evidence="3" type="ORF">C8E02_1128</name>
</gene>
<organism evidence="3 4">
    <name type="scientific">Vogesella indigofera</name>
    <name type="common">Pseudomonas indigofera</name>
    <dbReference type="NCBI Taxonomy" id="45465"/>
    <lineage>
        <taxon>Bacteria</taxon>
        <taxon>Pseudomonadati</taxon>
        <taxon>Pseudomonadota</taxon>
        <taxon>Betaproteobacteria</taxon>
        <taxon>Neisseriales</taxon>
        <taxon>Chromobacteriaceae</taxon>
        <taxon>Vogesella</taxon>
    </lineage>
</organism>
<evidence type="ECO:0000313" key="3">
    <source>
        <dbReference type="EMBL" id="RKQ61356.1"/>
    </source>
</evidence>
<feature type="region of interest" description="Disordered" evidence="2">
    <location>
        <begin position="108"/>
        <end position="128"/>
    </location>
</feature>
<evidence type="ECO:0000313" key="4">
    <source>
        <dbReference type="Proteomes" id="UP000279384"/>
    </source>
</evidence>
<evidence type="ECO:0000256" key="2">
    <source>
        <dbReference type="SAM" id="MobiDB-lite"/>
    </source>
</evidence>
<sequence length="173" mass="18408">MINSKLVPIIVVVALLGLSHGLAYWSGQSAERQDQQLAAVTRERDDNAAINDLQQQLRRAESAAAGQLLAAETRYREGLLNVQAEKNRILADHVAGRQRMSVPVKAASGTTASAAANPAGDGADPAPRAELSHEAAEFLVGLAAESDAVAVELNRCADRVDIYERLLIKEEGS</sequence>
<dbReference type="GO" id="GO:0044659">
    <property type="term" value="P:viral release from host cell by cytolysis"/>
    <property type="evidence" value="ECO:0007669"/>
    <property type="project" value="InterPro"/>
</dbReference>
<proteinExistence type="predicted"/>
<dbReference type="AlphaFoldDB" id="A0A495BJE3"/>
<dbReference type="EMBL" id="RBID01000011">
    <property type="protein sequence ID" value="RKQ61356.1"/>
    <property type="molecule type" value="Genomic_DNA"/>
</dbReference>
<dbReference type="InterPro" id="IPR004929">
    <property type="entry name" value="I-spanin"/>
</dbReference>
<evidence type="ECO:0000256" key="1">
    <source>
        <dbReference type="SAM" id="Coils"/>
    </source>
</evidence>
<dbReference type="Pfam" id="PF03245">
    <property type="entry name" value="Phage_lysis"/>
    <property type="match status" value="1"/>
</dbReference>
<comment type="caution">
    <text evidence="3">The sequence shown here is derived from an EMBL/GenBank/DDBJ whole genome shotgun (WGS) entry which is preliminary data.</text>
</comment>
<name>A0A495BJE3_VOGIN</name>